<keyword evidence="3" id="KW-0645">Protease</keyword>
<dbReference type="Gene3D" id="3.50.30.60">
    <property type="entry name" value="LD-carboxypeptidase A C-terminal domain-like"/>
    <property type="match status" value="1"/>
</dbReference>
<evidence type="ECO:0000259" key="8">
    <source>
        <dbReference type="Pfam" id="PF17676"/>
    </source>
</evidence>
<accession>A0A0A1MLX8</accession>
<reference evidence="9 10" key="1">
    <citation type="submission" date="2014-11" db="EMBL/GenBank/DDBJ databases">
        <authorList>
            <person name="Urmite Genomes Urmite Genomes"/>
        </authorList>
    </citation>
    <scope>NUCLEOTIDE SEQUENCE [LARGE SCALE GENOMIC DNA]</scope>
    <source>
        <strain evidence="9 10">Oc5</strain>
    </source>
</reference>
<dbReference type="PANTHER" id="PTHR30237:SF2">
    <property type="entry name" value="MUREIN TETRAPEPTIDE CARBOXYPEPTIDASE"/>
    <property type="match status" value="1"/>
</dbReference>
<dbReference type="EMBL" id="CDGG01000001">
    <property type="protein sequence ID" value="CEI80789.1"/>
    <property type="molecule type" value="Genomic_DNA"/>
</dbReference>
<dbReference type="InterPro" id="IPR003507">
    <property type="entry name" value="S66_fam"/>
</dbReference>
<dbReference type="Gene3D" id="3.40.50.10740">
    <property type="entry name" value="Class I glutamine amidotransferase-like"/>
    <property type="match status" value="1"/>
</dbReference>
<dbReference type="GO" id="GO:0006508">
    <property type="term" value="P:proteolysis"/>
    <property type="evidence" value="ECO:0007669"/>
    <property type="project" value="UniProtKB-KW"/>
</dbReference>
<dbReference type="AlphaFoldDB" id="A0A0A1MLX8"/>
<organism evidence="9 10">
    <name type="scientific">Oceanobacillus oncorhynchi</name>
    <dbReference type="NCBI Taxonomy" id="545501"/>
    <lineage>
        <taxon>Bacteria</taxon>
        <taxon>Bacillati</taxon>
        <taxon>Bacillota</taxon>
        <taxon>Bacilli</taxon>
        <taxon>Bacillales</taxon>
        <taxon>Bacillaceae</taxon>
        <taxon>Oceanobacillus</taxon>
    </lineage>
</organism>
<gene>
    <name evidence="9" type="primary">ykfA_2</name>
    <name evidence="9" type="ORF">BN997_00599</name>
</gene>
<dbReference type="SUPFAM" id="SSF52317">
    <property type="entry name" value="Class I glutamine amidotransferase-like"/>
    <property type="match status" value="1"/>
</dbReference>
<feature type="active site" description="Charge relay system" evidence="6">
    <location>
        <position position="206"/>
    </location>
</feature>
<feature type="active site" description="Charge relay system" evidence="6">
    <location>
        <position position="275"/>
    </location>
</feature>
<protein>
    <submittedName>
        <fullName evidence="9">Putative murein peptide carboxypeptidase</fullName>
    </submittedName>
</protein>
<proteinExistence type="inferred from homology"/>
<evidence type="ECO:0000256" key="4">
    <source>
        <dbReference type="ARBA" id="ARBA00022801"/>
    </source>
</evidence>
<dbReference type="PANTHER" id="PTHR30237">
    <property type="entry name" value="MURAMOYLTETRAPEPTIDE CARBOXYPEPTIDASE"/>
    <property type="match status" value="1"/>
</dbReference>
<keyword evidence="2 9" id="KW-0121">Carboxypeptidase</keyword>
<feature type="active site" description="Nucleophile" evidence="6">
    <location>
        <position position="108"/>
    </location>
</feature>
<evidence type="ECO:0000259" key="7">
    <source>
        <dbReference type="Pfam" id="PF02016"/>
    </source>
</evidence>
<dbReference type="Proteomes" id="UP000040453">
    <property type="component" value="Unassembled WGS sequence"/>
</dbReference>
<evidence type="ECO:0000256" key="5">
    <source>
        <dbReference type="ARBA" id="ARBA00022825"/>
    </source>
</evidence>
<name>A0A0A1MLX8_9BACI</name>
<dbReference type="InterPro" id="IPR027478">
    <property type="entry name" value="LdcA_N"/>
</dbReference>
<evidence type="ECO:0000256" key="1">
    <source>
        <dbReference type="ARBA" id="ARBA00010233"/>
    </source>
</evidence>
<dbReference type="Pfam" id="PF02016">
    <property type="entry name" value="Peptidase_S66"/>
    <property type="match status" value="1"/>
</dbReference>
<keyword evidence="10" id="KW-1185">Reference proteome</keyword>
<dbReference type="OrthoDB" id="9807329at2"/>
<sequence length="304" mass="34028">MLSYRLKTGDTIGMIAPAGPVKKEKLEQSFSFFENMGLRIKLGQHVYDQYGYLAGKDTHRLADFHQMVADRNIKAIIFARGGYGTGRFIDKLDMKLIKKNPKIIWGYSDITFLHTAIRQATGLITFHGPMPASDMVKKDFDTLSSQLFRQLFGPTNLIYSESISPLTVYREGEATGSIVGGNLSLLVQTIGTPYEIVTKDKLLFIEDIGEEPYRVDGMMNQLRLAGKLKDAAGIIIGDFAEAEPKVQPSLRMEEVWKHYFRNYTKPVVAGFRIGHCFPHFSIPLGAKATLSSRTKTLQLSPGVR</sequence>
<feature type="domain" description="LD-carboxypeptidase N-terminal" evidence="7">
    <location>
        <begin position="12"/>
        <end position="128"/>
    </location>
</feature>
<dbReference type="InterPro" id="IPR040921">
    <property type="entry name" value="Peptidase_S66C"/>
</dbReference>
<dbReference type="RefSeq" id="WP_042529529.1">
    <property type="nucleotide sequence ID" value="NZ_CDGG01000001.1"/>
</dbReference>
<comment type="similarity">
    <text evidence="1">Belongs to the peptidase S66 family.</text>
</comment>
<dbReference type="STRING" id="545501.BN997_00599"/>
<feature type="domain" description="LD-carboxypeptidase C-terminal" evidence="8">
    <location>
        <begin position="175"/>
        <end position="290"/>
    </location>
</feature>
<dbReference type="GO" id="GO:0008236">
    <property type="term" value="F:serine-type peptidase activity"/>
    <property type="evidence" value="ECO:0007669"/>
    <property type="project" value="UniProtKB-KW"/>
</dbReference>
<dbReference type="InterPro" id="IPR029062">
    <property type="entry name" value="Class_I_gatase-like"/>
</dbReference>
<evidence type="ECO:0000256" key="2">
    <source>
        <dbReference type="ARBA" id="ARBA00022645"/>
    </source>
</evidence>
<dbReference type="SUPFAM" id="SSF141986">
    <property type="entry name" value="LD-carboxypeptidase A C-terminal domain-like"/>
    <property type="match status" value="1"/>
</dbReference>
<keyword evidence="4" id="KW-0378">Hydrolase</keyword>
<evidence type="ECO:0000256" key="6">
    <source>
        <dbReference type="PIRSR" id="PIRSR028757-1"/>
    </source>
</evidence>
<dbReference type="Pfam" id="PF17676">
    <property type="entry name" value="Peptidase_S66C"/>
    <property type="match status" value="1"/>
</dbReference>
<dbReference type="InterPro" id="IPR027461">
    <property type="entry name" value="Carboxypeptidase_A_C_sf"/>
</dbReference>
<keyword evidence="5" id="KW-0720">Serine protease</keyword>
<dbReference type="InterPro" id="IPR040449">
    <property type="entry name" value="Peptidase_S66_N"/>
</dbReference>
<dbReference type="CDD" id="cd07025">
    <property type="entry name" value="Peptidase_S66"/>
    <property type="match status" value="1"/>
</dbReference>
<evidence type="ECO:0000313" key="9">
    <source>
        <dbReference type="EMBL" id="CEI80789.1"/>
    </source>
</evidence>
<evidence type="ECO:0000256" key="3">
    <source>
        <dbReference type="ARBA" id="ARBA00022670"/>
    </source>
</evidence>
<dbReference type="PIRSF" id="PIRSF028757">
    <property type="entry name" value="LD-carboxypeptidase"/>
    <property type="match status" value="1"/>
</dbReference>
<evidence type="ECO:0000313" key="10">
    <source>
        <dbReference type="Proteomes" id="UP000040453"/>
    </source>
</evidence>
<dbReference type="GO" id="GO:0004180">
    <property type="term" value="F:carboxypeptidase activity"/>
    <property type="evidence" value="ECO:0007669"/>
    <property type="project" value="UniProtKB-KW"/>
</dbReference>